<keyword evidence="1" id="KW-0378">Hydrolase</keyword>
<dbReference type="InterPro" id="IPR039329">
    <property type="entry name" value="SIAE"/>
</dbReference>
<accession>A0A2U1AJW3</accession>
<dbReference type="AlphaFoldDB" id="A0A2U1AJW3"/>
<dbReference type="PANTHER" id="PTHR22901">
    <property type="entry name" value="SIALATE O-ACETYLESTERASE"/>
    <property type="match status" value="1"/>
</dbReference>
<dbReference type="Gene3D" id="2.60.40.10">
    <property type="entry name" value="Immunoglobulins"/>
    <property type="match status" value="1"/>
</dbReference>
<dbReference type="RefSeq" id="WP_116885436.1">
    <property type="nucleotide sequence ID" value="NZ_JABAEW010000008.1"/>
</dbReference>
<feature type="domain" description="Sialate O-acetylesterase" evidence="3">
    <location>
        <begin position="101"/>
        <end position="348"/>
    </location>
</feature>
<dbReference type="Gene3D" id="3.40.50.1110">
    <property type="entry name" value="SGNH hydrolase"/>
    <property type="match status" value="1"/>
</dbReference>
<dbReference type="SUPFAM" id="SSF52266">
    <property type="entry name" value="SGNH hydrolase"/>
    <property type="match status" value="1"/>
</dbReference>
<evidence type="ECO:0000313" key="5">
    <source>
        <dbReference type="EMBL" id="PVY36702.1"/>
    </source>
</evidence>
<dbReference type="InterPro" id="IPR036514">
    <property type="entry name" value="SGNH_hydro_sf"/>
</dbReference>
<feature type="signal peptide" evidence="2">
    <location>
        <begin position="1"/>
        <end position="18"/>
    </location>
</feature>
<dbReference type="GO" id="GO:0001681">
    <property type="term" value="F:sialate O-acetylesterase activity"/>
    <property type="evidence" value="ECO:0007669"/>
    <property type="project" value="InterPro"/>
</dbReference>
<dbReference type="EMBL" id="JABAEW010000008">
    <property type="protein sequence ID" value="NMD86099.1"/>
    <property type="molecule type" value="Genomic_DNA"/>
</dbReference>
<dbReference type="InterPro" id="IPR013783">
    <property type="entry name" value="Ig-like_fold"/>
</dbReference>
<evidence type="ECO:0000256" key="2">
    <source>
        <dbReference type="SAM" id="SignalP"/>
    </source>
</evidence>
<comment type="caution">
    <text evidence="5">The sequence shown here is derived from an EMBL/GenBank/DDBJ whole genome shotgun (WGS) entry which is preliminary data.</text>
</comment>
<evidence type="ECO:0000313" key="7">
    <source>
        <dbReference type="Proteomes" id="UP000576225"/>
    </source>
</evidence>
<dbReference type="Proteomes" id="UP000245959">
    <property type="component" value="Unassembled WGS sequence"/>
</dbReference>
<protein>
    <submittedName>
        <fullName evidence="5">Sialate O-acetylesterase</fullName>
    </submittedName>
</protein>
<reference evidence="4 7" key="2">
    <citation type="submission" date="2020-04" db="EMBL/GenBank/DDBJ databases">
        <authorList>
            <person name="Hitch T.C.A."/>
            <person name="Wylensek D."/>
            <person name="Clavel T."/>
        </authorList>
    </citation>
    <scope>NUCLEOTIDE SEQUENCE [LARGE SCALE GENOMIC DNA]</scope>
    <source>
        <strain evidence="4 7">COR2-253-APC-1A</strain>
    </source>
</reference>
<sequence length="476" mass="52333">MKYNWLSLLAAGTMLPLAAVELPSIFTDNMVLQRDRAVPVWGTGRAGEAVSVQFAGQTVSTTAGKDGRWQVKLAPLAASSDGATLTVKGDNTLTRSNVLVGDVWLCAGQSNMQYGLQSITGSRKLIEAFPNPDIRLFQVPNVWSRTPQADVKAQWNLCSPQTLPRFSAVGYLVGRDLQSKLNVPIGLINISWGGCRIESMTAPESFAAVSVTQGVADEVAKQIADLKSKKDADLRKDKQRLPNVLFNAMVHPLTPFAVRGMLWYQGEDNHSEGMRYAEKLRALAHTWRTYFANPDMPIFIVQLPPWQYGREKSTLIPNFWAAQQHFAEHDSNAGFITTTDCGDPKDIHPRDKMPLARRLANLVLYKAYGIGSDAALAPTFRSARAEGSTFVVEFNQPNDLRTRDNEPVSHLMLAGEDGLFHPATGVVRDNKLFVTSPEVSAPVRLRFGWDKLANPNLVNRAGVPVAPFDTGFGTDK</sequence>
<evidence type="ECO:0000256" key="1">
    <source>
        <dbReference type="ARBA" id="ARBA00022801"/>
    </source>
</evidence>
<keyword evidence="6" id="KW-1185">Reference proteome</keyword>
<feature type="chain" id="PRO_5033769997" evidence="2">
    <location>
        <begin position="19"/>
        <end position="476"/>
    </location>
</feature>
<name>A0A2U1AJW3_9BACT</name>
<dbReference type="InterPro" id="IPR005181">
    <property type="entry name" value="SASA"/>
</dbReference>
<evidence type="ECO:0000313" key="4">
    <source>
        <dbReference type="EMBL" id="NMD86099.1"/>
    </source>
</evidence>
<proteinExistence type="predicted"/>
<organism evidence="5 6">
    <name type="scientific">Victivallis vadensis</name>
    <dbReference type="NCBI Taxonomy" id="172901"/>
    <lineage>
        <taxon>Bacteria</taxon>
        <taxon>Pseudomonadati</taxon>
        <taxon>Lentisphaerota</taxon>
        <taxon>Lentisphaeria</taxon>
        <taxon>Victivallales</taxon>
        <taxon>Victivallaceae</taxon>
        <taxon>Victivallis</taxon>
    </lineage>
</organism>
<gene>
    <name evidence="5" type="ORF">C8D82_13328</name>
    <name evidence="4" type="ORF">HF882_05825</name>
</gene>
<keyword evidence="2" id="KW-0732">Signal</keyword>
<dbReference type="EMBL" id="QEKH01000033">
    <property type="protein sequence ID" value="PVY36702.1"/>
    <property type="molecule type" value="Genomic_DNA"/>
</dbReference>
<dbReference type="PANTHER" id="PTHR22901:SF0">
    <property type="entry name" value="SIALATE O-ACETYLESTERASE"/>
    <property type="match status" value="1"/>
</dbReference>
<evidence type="ECO:0000313" key="6">
    <source>
        <dbReference type="Proteomes" id="UP000245959"/>
    </source>
</evidence>
<dbReference type="Proteomes" id="UP000576225">
    <property type="component" value="Unassembled WGS sequence"/>
</dbReference>
<dbReference type="Pfam" id="PF03629">
    <property type="entry name" value="SASA"/>
    <property type="match status" value="1"/>
</dbReference>
<dbReference type="GeneID" id="78296711"/>
<evidence type="ECO:0000259" key="3">
    <source>
        <dbReference type="Pfam" id="PF03629"/>
    </source>
</evidence>
<reference evidence="5 6" key="1">
    <citation type="submission" date="2018-04" db="EMBL/GenBank/DDBJ databases">
        <title>Genomic Encyclopedia of Type Strains, Phase IV (KMG-IV): sequencing the most valuable type-strain genomes for metagenomic binning, comparative biology and taxonomic classification.</title>
        <authorList>
            <person name="Goeker M."/>
        </authorList>
    </citation>
    <scope>NUCLEOTIDE SEQUENCE [LARGE SCALE GENOMIC DNA]</scope>
    <source>
        <strain evidence="5 6">DSM 14823</strain>
    </source>
</reference>
<dbReference type="GO" id="GO:0005975">
    <property type="term" value="P:carbohydrate metabolic process"/>
    <property type="evidence" value="ECO:0007669"/>
    <property type="project" value="TreeGrafter"/>
</dbReference>